<sequence>MLHAKADEWAKKYTSVFATAKYEVICFIYKGDRRHIRAKTRAVDLGPTNGVERVIQPKTYPRYLGIILDLESNDIKYTDI</sequence>
<evidence type="ECO:0000313" key="1">
    <source>
        <dbReference type="EMBL" id="PMD52773.1"/>
    </source>
</evidence>
<dbReference type="AlphaFoldDB" id="A0A2J6SPV4"/>
<name>A0A2J6SPV4_9HELO</name>
<dbReference type="EMBL" id="KZ613895">
    <property type="protein sequence ID" value="PMD52773.1"/>
    <property type="molecule type" value="Genomic_DNA"/>
</dbReference>
<gene>
    <name evidence="1" type="ORF">K444DRAFT_191019</name>
</gene>
<dbReference type="RefSeq" id="XP_024729677.1">
    <property type="nucleotide sequence ID" value="XM_024870919.1"/>
</dbReference>
<dbReference type="GeneID" id="36579001"/>
<accession>A0A2J6SPV4</accession>
<proteinExistence type="predicted"/>
<reference evidence="1 2" key="1">
    <citation type="submission" date="2016-04" db="EMBL/GenBank/DDBJ databases">
        <title>A degradative enzymes factory behind the ericoid mycorrhizal symbiosis.</title>
        <authorList>
            <consortium name="DOE Joint Genome Institute"/>
            <person name="Martino E."/>
            <person name="Morin E."/>
            <person name="Grelet G."/>
            <person name="Kuo A."/>
            <person name="Kohler A."/>
            <person name="Daghino S."/>
            <person name="Barry K."/>
            <person name="Choi C."/>
            <person name="Cichocki N."/>
            <person name="Clum A."/>
            <person name="Copeland A."/>
            <person name="Hainaut M."/>
            <person name="Haridas S."/>
            <person name="Labutti K."/>
            <person name="Lindquist E."/>
            <person name="Lipzen A."/>
            <person name="Khouja H.-R."/>
            <person name="Murat C."/>
            <person name="Ohm R."/>
            <person name="Olson A."/>
            <person name="Spatafora J."/>
            <person name="Veneault-Fourrey C."/>
            <person name="Henrissat B."/>
            <person name="Grigoriev I."/>
            <person name="Martin F."/>
            <person name="Perotto S."/>
        </authorList>
    </citation>
    <scope>NUCLEOTIDE SEQUENCE [LARGE SCALE GENOMIC DNA]</scope>
    <source>
        <strain evidence="1 2">E</strain>
    </source>
</reference>
<dbReference type="InParanoid" id="A0A2J6SPV4"/>
<protein>
    <submittedName>
        <fullName evidence="1">Uncharacterized protein</fullName>
    </submittedName>
</protein>
<evidence type="ECO:0000313" key="2">
    <source>
        <dbReference type="Proteomes" id="UP000235371"/>
    </source>
</evidence>
<keyword evidence="2" id="KW-1185">Reference proteome</keyword>
<dbReference type="Proteomes" id="UP000235371">
    <property type="component" value="Unassembled WGS sequence"/>
</dbReference>
<organism evidence="1 2">
    <name type="scientific">Hyaloscypha bicolor E</name>
    <dbReference type="NCBI Taxonomy" id="1095630"/>
    <lineage>
        <taxon>Eukaryota</taxon>
        <taxon>Fungi</taxon>
        <taxon>Dikarya</taxon>
        <taxon>Ascomycota</taxon>
        <taxon>Pezizomycotina</taxon>
        <taxon>Leotiomycetes</taxon>
        <taxon>Helotiales</taxon>
        <taxon>Hyaloscyphaceae</taxon>
        <taxon>Hyaloscypha</taxon>
        <taxon>Hyaloscypha bicolor</taxon>
    </lineage>
</organism>